<dbReference type="AlphaFoldDB" id="A0A4T0V268"/>
<feature type="domain" description="ABC transmembrane type-1" evidence="8">
    <location>
        <begin position="71"/>
        <end position="268"/>
    </location>
</feature>
<dbReference type="EMBL" id="STGJ01000003">
    <property type="protein sequence ID" value="TIC85351.1"/>
    <property type="molecule type" value="Genomic_DNA"/>
</dbReference>
<feature type="transmembrane region" description="Helical" evidence="7">
    <location>
        <begin position="247"/>
        <end position="265"/>
    </location>
</feature>
<evidence type="ECO:0000256" key="1">
    <source>
        <dbReference type="ARBA" id="ARBA00004651"/>
    </source>
</evidence>
<evidence type="ECO:0000256" key="6">
    <source>
        <dbReference type="ARBA" id="ARBA00023136"/>
    </source>
</evidence>
<feature type="transmembrane region" description="Helical" evidence="7">
    <location>
        <begin position="277"/>
        <end position="296"/>
    </location>
</feature>
<evidence type="ECO:0000256" key="4">
    <source>
        <dbReference type="ARBA" id="ARBA00022692"/>
    </source>
</evidence>
<comment type="subcellular location">
    <subcellularLocation>
        <location evidence="1 7">Cell membrane</location>
        <topology evidence="1 7">Multi-pass membrane protein</topology>
    </subcellularLocation>
</comment>
<feature type="transmembrane region" description="Helical" evidence="7">
    <location>
        <begin position="134"/>
        <end position="159"/>
    </location>
</feature>
<protein>
    <submittedName>
        <fullName evidence="9">Phosphonate ABC transporter, permease protein PhnE</fullName>
    </submittedName>
</protein>
<dbReference type="OrthoDB" id="8557224at2"/>
<evidence type="ECO:0000256" key="7">
    <source>
        <dbReference type="RuleBase" id="RU363032"/>
    </source>
</evidence>
<keyword evidence="10" id="KW-1185">Reference proteome</keyword>
<dbReference type="Pfam" id="PF00528">
    <property type="entry name" value="BPD_transp_1"/>
    <property type="match status" value="2"/>
</dbReference>
<keyword evidence="3" id="KW-1003">Cell membrane</keyword>
<dbReference type="NCBIfam" id="TIGR01097">
    <property type="entry name" value="PhnE"/>
    <property type="match status" value="1"/>
</dbReference>
<dbReference type="GO" id="GO:0005886">
    <property type="term" value="C:plasma membrane"/>
    <property type="evidence" value="ECO:0007669"/>
    <property type="project" value="UniProtKB-SubCell"/>
</dbReference>
<dbReference type="PANTHER" id="PTHR30043:SF1">
    <property type="entry name" value="ABC TRANSPORT SYSTEM PERMEASE PROTEIN P69"/>
    <property type="match status" value="1"/>
</dbReference>
<dbReference type="PROSITE" id="PS50928">
    <property type="entry name" value="ABC_TM1"/>
    <property type="match status" value="2"/>
</dbReference>
<accession>A0A4T0V268</accession>
<feature type="transmembrane region" description="Helical" evidence="7">
    <location>
        <begin position="333"/>
        <end position="356"/>
    </location>
</feature>
<proteinExistence type="inferred from homology"/>
<keyword evidence="5 7" id="KW-1133">Transmembrane helix</keyword>
<feature type="transmembrane region" description="Helical" evidence="7">
    <location>
        <begin position="387"/>
        <end position="407"/>
    </location>
</feature>
<dbReference type="Proteomes" id="UP000308891">
    <property type="component" value="Unassembled WGS sequence"/>
</dbReference>
<keyword evidence="4 7" id="KW-0812">Transmembrane</keyword>
<feature type="transmembrane region" description="Helical" evidence="7">
    <location>
        <begin position="215"/>
        <end position="235"/>
    </location>
</feature>
<evidence type="ECO:0000259" key="8">
    <source>
        <dbReference type="PROSITE" id="PS50928"/>
    </source>
</evidence>
<comment type="caution">
    <text evidence="9">The sequence shown here is derived from an EMBL/GenBank/DDBJ whole genome shotgun (WGS) entry which is preliminary data.</text>
</comment>
<dbReference type="GO" id="GO:0015416">
    <property type="term" value="F:ABC-type phosphonate transporter activity"/>
    <property type="evidence" value="ECO:0007669"/>
    <property type="project" value="InterPro"/>
</dbReference>
<dbReference type="PANTHER" id="PTHR30043">
    <property type="entry name" value="PHOSPHONATES TRANSPORT SYSTEM PERMEASE PROTEIN"/>
    <property type="match status" value="1"/>
</dbReference>
<keyword evidence="6 7" id="KW-0472">Membrane</keyword>
<feature type="transmembrane region" description="Helical" evidence="7">
    <location>
        <begin position="470"/>
        <end position="492"/>
    </location>
</feature>
<dbReference type="Gene3D" id="1.10.3720.10">
    <property type="entry name" value="MetI-like"/>
    <property type="match status" value="2"/>
</dbReference>
<dbReference type="SUPFAM" id="SSF161098">
    <property type="entry name" value="MetI-like"/>
    <property type="match status" value="2"/>
</dbReference>
<feature type="domain" description="ABC transmembrane type-1" evidence="8">
    <location>
        <begin position="334"/>
        <end position="515"/>
    </location>
</feature>
<sequence>MLNPVPDPLFARRASLGAGLVMLLLLCVSATGFNPALLTDPATLASLAGFTAQFWPPALGSTLLAEVAAATVTTLACATLGLALAMLVGAPAAYFGCRTLGEAALSHTRAQPLAAAAGALLRGVLVAMRAVPEVVWALLFVRAIGLGTLPAVLALGVAYGGMLGKVYAEILESQPPENARALGAAGAGRLARLAYGVLPGALPELVSYTVYRFECAVRASALMGLVGAGGLGLLLDNSLKMMNGAETATLLIAFLLLVGAADATSRLARQALATPRGTTALALAFASAVLASLWQLDTLWQGGVANADALARFAAEFWPPDLSASLWATLAEALWQTLAMSVLGTLLAVLVAVALALPAAGELGVLLQLAARALLALLRGIPDLVWAMLAVLALGLGPAAGVLALALHTSGVLGRLFAETLQNTPAECRQALAVAGAGRATAFAYGVLPQVLPQWLAYTLYRWENNIRSASVLGIVGAGGVGGALFFALSLFQMPTAATLIVAMVMLSWLAETASARLRAQLG</sequence>
<organism evidence="9 10">
    <name type="scientific">Crenobacter intestini</name>
    <dbReference type="NCBI Taxonomy" id="2563443"/>
    <lineage>
        <taxon>Bacteria</taxon>
        <taxon>Pseudomonadati</taxon>
        <taxon>Pseudomonadota</taxon>
        <taxon>Betaproteobacteria</taxon>
        <taxon>Neisseriales</taxon>
        <taxon>Neisseriaceae</taxon>
        <taxon>Crenobacter</taxon>
    </lineage>
</organism>
<comment type="similarity">
    <text evidence="7">Belongs to the binding-protein-dependent transport system permease family.</text>
</comment>
<dbReference type="InterPro" id="IPR035906">
    <property type="entry name" value="MetI-like_sf"/>
</dbReference>
<evidence type="ECO:0000256" key="2">
    <source>
        <dbReference type="ARBA" id="ARBA00022448"/>
    </source>
</evidence>
<evidence type="ECO:0000313" key="10">
    <source>
        <dbReference type="Proteomes" id="UP000308891"/>
    </source>
</evidence>
<evidence type="ECO:0000256" key="3">
    <source>
        <dbReference type="ARBA" id="ARBA00022475"/>
    </source>
</evidence>
<name>A0A4T0V268_9NEIS</name>
<feature type="transmembrane region" description="Helical" evidence="7">
    <location>
        <begin position="69"/>
        <end position="97"/>
    </location>
</feature>
<keyword evidence="2 7" id="KW-0813">Transport</keyword>
<evidence type="ECO:0000256" key="5">
    <source>
        <dbReference type="ARBA" id="ARBA00022989"/>
    </source>
</evidence>
<feature type="transmembrane region" description="Helical" evidence="7">
    <location>
        <begin position="498"/>
        <end position="518"/>
    </location>
</feature>
<reference evidence="9 10" key="1">
    <citation type="submission" date="2019-04" db="EMBL/GenBank/DDBJ databases">
        <title>Crenobacter sp. nov.</title>
        <authorList>
            <person name="Shi S."/>
        </authorList>
    </citation>
    <scope>NUCLEOTIDE SEQUENCE [LARGE SCALE GENOMIC DNA]</scope>
    <source>
        <strain evidence="9 10">GY 70310</strain>
    </source>
</reference>
<dbReference type="InterPro" id="IPR000515">
    <property type="entry name" value="MetI-like"/>
</dbReference>
<evidence type="ECO:0000313" key="9">
    <source>
        <dbReference type="EMBL" id="TIC85351.1"/>
    </source>
</evidence>
<gene>
    <name evidence="9" type="primary">phnE</name>
    <name evidence="9" type="ORF">E5K04_05055</name>
</gene>
<dbReference type="InterPro" id="IPR005769">
    <property type="entry name" value="PhnE/PtxC"/>
</dbReference>